<evidence type="ECO:0000256" key="1">
    <source>
        <dbReference type="ARBA" id="ARBA00004442"/>
    </source>
</evidence>
<evidence type="ECO:0000256" key="2">
    <source>
        <dbReference type="ARBA" id="ARBA00023136"/>
    </source>
</evidence>
<name>A0AAE3LMI9_9BACT</name>
<feature type="signal peptide" evidence="4">
    <location>
        <begin position="1"/>
        <end position="21"/>
    </location>
</feature>
<evidence type="ECO:0000313" key="6">
    <source>
        <dbReference type="Proteomes" id="UP001209317"/>
    </source>
</evidence>
<dbReference type="EMBL" id="JAOTPL010000005">
    <property type="protein sequence ID" value="MCU7693926.1"/>
    <property type="molecule type" value="Genomic_DNA"/>
</dbReference>
<dbReference type="AlphaFoldDB" id="A0AAE3LMI9"/>
<comment type="caution">
    <text evidence="5">The sequence shown here is derived from an EMBL/GenBank/DDBJ whole genome shotgun (WGS) entry which is preliminary data.</text>
</comment>
<feature type="chain" id="PRO_5042068513" evidence="4">
    <location>
        <begin position="22"/>
        <end position="868"/>
    </location>
</feature>
<sequence length="868" mass="98304">MKASLLTIFLLVSGSALMAQADLLTDTIPRTDSMIADIKSQAIDNLPTITINDDDLEDGSLGTVSSILTAGRDPFLSAVSYNFSPARFRLRSYENGDAVYLNGIDFTGLDNGFTPYGLWSGLTNVMRSRENAYGLAAGDFAIGSLGLNTNIDMRAGAQWAQTQIGYAVSNRNYTHRILLTHGSGFNKKGWAYSFMLSPRYANEGYIPGSYYRSLSYYAAVDKLIGTKNTFSLIAFGTPTENGRQSPSTQEAMDLAGTNYYNPAWGFQNGKKRNANVAETFQPAFMAVHEYKPTNKSSLMTSVAYVFGKRKTSGIDWFNAPDPRPDYYRNLPSYYDLTEPNKANILRDYFKNNPDALQINWHSLYDVNYGNIETVNNINGNAGNTLTGKRSLYILSNRVNDLKRIMANTVYKTQLNDKVTLTAGANFQNQVNAYYQEVKDLLGGDFLVNINQFAQRAFPLERDKWQHDVNTPNRIVKTGEKYGYDYTMTMNRAAAWAQGIIVLDNFDFFAGGEISRSNFYRTGLNKNGLFLEQSYGDSKKLNFTNVSAKAGVTYKYNGRNYFFLNGGYFTAPPFFENVFIAPRTQNTMQDSVQSEIFKTVEGGYRLVTPRVKATLTAYYTQSKNGYDVRSFYYDGGDVIERQDFINYSLSGIDKLFFGTEIGLEVKLTQTLTFNGAAFAGRAYYDSRQKAIISIDNSGQKFAPQTIYLKDYRIPSTPQNAYSAGFFYRSPKYWYVSLTANYFDNMWVDPAPSKRAKEIFQNLDITDPKVNDFYTSTIKQEKYEPQFTLDFFGGWSKRLSRKYYFNNQPSYLVFNLGVNNILNNTNIRSGGFEQARFDNNPQTLNANKFPSKYYYAYGINYYASVIFRFN</sequence>
<dbReference type="Gene3D" id="2.40.170.20">
    <property type="entry name" value="TonB-dependent receptor, beta-barrel domain"/>
    <property type="match status" value="1"/>
</dbReference>
<evidence type="ECO:0000256" key="4">
    <source>
        <dbReference type="SAM" id="SignalP"/>
    </source>
</evidence>
<keyword evidence="3" id="KW-0998">Cell outer membrane</keyword>
<evidence type="ECO:0000313" key="5">
    <source>
        <dbReference type="EMBL" id="MCU7693926.1"/>
    </source>
</evidence>
<dbReference type="GO" id="GO:0009279">
    <property type="term" value="C:cell outer membrane"/>
    <property type="evidence" value="ECO:0007669"/>
    <property type="project" value="UniProtKB-SubCell"/>
</dbReference>
<gene>
    <name evidence="5" type="ORF">OD355_05275</name>
</gene>
<accession>A0AAE3LMI9</accession>
<dbReference type="InterPro" id="IPR036942">
    <property type="entry name" value="Beta-barrel_TonB_sf"/>
</dbReference>
<reference evidence="5" key="1">
    <citation type="submission" date="2022-10" db="EMBL/GenBank/DDBJ databases">
        <authorList>
            <person name="Kim H.S."/>
            <person name="Kim J.-S."/>
            <person name="Suh M.K."/>
            <person name="Eom M.K."/>
            <person name="Lee J.-S."/>
        </authorList>
    </citation>
    <scope>NUCLEOTIDE SEQUENCE</scope>
    <source>
        <strain evidence="5">LIP-5</strain>
    </source>
</reference>
<comment type="subcellular location">
    <subcellularLocation>
        <location evidence="1">Cell outer membrane</location>
    </subcellularLocation>
</comment>
<keyword evidence="6" id="KW-1185">Reference proteome</keyword>
<keyword evidence="4" id="KW-0732">Signal</keyword>
<dbReference type="RefSeq" id="WP_263037414.1">
    <property type="nucleotide sequence ID" value="NZ_JAOTPL010000005.1"/>
</dbReference>
<keyword evidence="2" id="KW-0472">Membrane</keyword>
<organism evidence="5 6">
    <name type="scientific">Haoranjiania flava</name>
    <dbReference type="NCBI Taxonomy" id="1856322"/>
    <lineage>
        <taxon>Bacteria</taxon>
        <taxon>Pseudomonadati</taxon>
        <taxon>Bacteroidota</taxon>
        <taxon>Chitinophagia</taxon>
        <taxon>Chitinophagales</taxon>
        <taxon>Chitinophagaceae</taxon>
        <taxon>Haoranjiania</taxon>
    </lineage>
</organism>
<dbReference type="Proteomes" id="UP001209317">
    <property type="component" value="Unassembled WGS sequence"/>
</dbReference>
<evidence type="ECO:0000256" key="3">
    <source>
        <dbReference type="ARBA" id="ARBA00023237"/>
    </source>
</evidence>
<dbReference type="SUPFAM" id="SSF56935">
    <property type="entry name" value="Porins"/>
    <property type="match status" value="1"/>
</dbReference>
<protein>
    <submittedName>
        <fullName evidence="5">TonB-dependent receptor</fullName>
    </submittedName>
</protein>
<keyword evidence="5" id="KW-0675">Receptor</keyword>
<proteinExistence type="predicted"/>